<dbReference type="InterPro" id="IPR006047">
    <property type="entry name" value="GH13_cat_dom"/>
</dbReference>
<keyword evidence="2 5" id="KW-0378">Hydrolase</keyword>
<dbReference type="InterPro" id="IPR013780">
    <property type="entry name" value="Glyco_hydro_b"/>
</dbReference>
<evidence type="ECO:0000259" key="4">
    <source>
        <dbReference type="SMART" id="SM00642"/>
    </source>
</evidence>
<dbReference type="SMART" id="SM00642">
    <property type="entry name" value="Aamy"/>
    <property type="match status" value="1"/>
</dbReference>
<dbReference type="EMBL" id="JBHLUK010000076">
    <property type="protein sequence ID" value="MFC0424923.1"/>
    <property type="molecule type" value="Genomic_DNA"/>
</dbReference>
<dbReference type="Proteomes" id="UP001589855">
    <property type="component" value="Unassembled WGS sequence"/>
</dbReference>
<dbReference type="InterPro" id="IPR017853">
    <property type="entry name" value="GH"/>
</dbReference>
<feature type="domain" description="Glycosyl hydrolase family 13 catalytic" evidence="4">
    <location>
        <begin position="15"/>
        <end position="427"/>
    </location>
</feature>
<dbReference type="PANTHER" id="PTHR10357">
    <property type="entry name" value="ALPHA-AMYLASE FAMILY MEMBER"/>
    <property type="match status" value="1"/>
</dbReference>
<dbReference type="GO" id="GO:0016798">
    <property type="term" value="F:hydrolase activity, acting on glycosyl bonds"/>
    <property type="evidence" value="ECO:0007669"/>
    <property type="project" value="UniProtKB-KW"/>
</dbReference>
<dbReference type="Pfam" id="PF00128">
    <property type="entry name" value="Alpha-amylase"/>
    <property type="match status" value="1"/>
</dbReference>
<dbReference type="PANTHER" id="PTHR10357:SF184">
    <property type="entry name" value="OLIGO-1,6-GLUCOSIDASE 1"/>
    <property type="match status" value="1"/>
</dbReference>
<comment type="similarity">
    <text evidence="1">Belongs to the glycosyl hydrolase 13 family.</text>
</comment>
<accession>A0ABV6KA78</accession>
<evidence type="ECO:0000256" key="1">
    <source>
        <dbReference type="ARBA" id="ARBA00008061"/>
    </source>
</evidence>
<dbReference type="EC" id="3.2.1.-" evidence="5"/>
<proteinExistence type="inferred from homology"/>
<name>A0ABV6KA78_9LACO</name>
<evidence type="ECO:0000313" key="6">
    <source>
        <dbReference type="Proteomes" id="UP001589855"/>
    </source>
</evidence>
<dbReference type="RefSeq" id="WP_137644104.1">
    <property type="nucleotide sequence ID" value="NZ_BAABRM010000003.1"/>
</dbReference>
<evidence type="ECO:0000256" key="3">
    <source>
        <dbReference type="ARBA" id="ARBA00023295"/>
    </source>
</evidence>
<organism evidence="5 6">
    <name type="scientific">Lactiplantibacillus plajomi</name>
    <dbReference type="NCBI Taxonomy" id="1457217"/>
    <lineage>
        <taxon>Bacteria</taxon>
        <taxon>Bacillati</taxon>
        <taxon>Bacillota</taxon>
        <taxon>Bacilli</taxon>
        <taxon>Lactobacillales</taxon>
        <taxon>Lactobacillaceae</taxon>
        <taxon>Lactiplantibacillus</taxon>
    </lineage>
</organism>
<dbReference type="Gene3D" id="3.90.400.10">
    <property type="entry name" value="Oligo-1,6-glucosidase, Domain 2"/>
    <property type="match status" value="1"/>
</dbReference>
<dbReference type="Gene3D" id="2.60.40.1180">
    <property type="entry name" value="Golgi alpha-mannosidase II"/>
    <property type="match status" value="1"/>
</dbReference>
<protein>
    <submittedName>
        <fullName evidence="5">Alpha-glucosidase</fullName>
        <ecNumber evidence="5">3.2.1.-</ecNumber>
    </submittedName>
</protein>
<keyword evidence="3 5" id="KW-0326">Glycosidase</keyword>
<dbReference type="Gene3D" id="3.20.20.80">
    <property type="entry name" value="Glycosidases"/>
    <property type="match status" value="1"/>
</dbReference>
<dbReference type="NCBIfam" id="NF008183">
    <property type="entry name" value="PRK10933.1"/>
    <property type="match status" value="1"/>
</dbReference>
<evidence type="ECO:0000313" key="5">
    <source>
        <dbReference type="EMBL" id="MFC0424923.1"/>
    </source>
</evidence>
<sequence length="559" mass="63738">MTTSTQWWQSAVVYQIYPRSFQDSNGDGIGDLPGITQRLDYVKQLGVDVIWLNPIYRSPGVDNGYDISDYYDIDPKFGTMADFDALLTAAHAKGLKLMMDIVVNHSSDQNAWFKESASSRDNPYADYYIWRDPVDGHAPTNWGALFGGSAWEYVASRQQYYLHSFAVEQPDLNWESPRLRQAVYDMMNFWVDRGVDGFRLDVINSISKPTVFVDGPVADGEPYASIGAIEANGPRLHEFLQEMYAQVFAGRALMTVGETPGASVADAQQLAGRNSHELNMVFQFEHVSLDGNPDPRFGKWNDQPVQLVTLKHSLSKWQTGLHDQAWNSLYWNNHDQPRIVSRFGDDRPAYRTRSAKMLATLLHFMQGTPFIYQGEELGMTNAHFTRLDDYRDLESLNAYHHYVEVEGATDSATMLAYLAHTSRDNARTPMQWQDAPHAGFTTGTPWLAVNPNYPRINAQRAQTTPGSVYHYYQRLVALRHRLPLIRTGRYHLLMPDDQSVYAYTRRDGHQTLLVICNFTAETQSRHFEQRPPAAPLLISNYDDDQGDVLRAYEAKVYLF</sequence>
<dbReference type="SUPFAM" id="SSF51445">
    <property type="entry name" value="(Trans)glycosidases"/>
    <property type="match status" value="1"/>
</dbReference>
<keyword evidence="6" id="KW-1185">Reference proteome</keyword>
<dbReference type="CDD" id="cd11333">
    <property type="entry name" value="AmyAc_SI_OligoGlu_DGase"/>
    <property type="match status" value="1"/>
</dbReference>
<reference evidence="5 6" key="1">
    <citation type="submission" date="2024-09" db="EMBL/GenBank/DDBJ databases">
        <authorList>
            <person name="Sun Q."/>
            <person name="Mori K."/>
        </authorList>
    </citation>
    <scope>NUCLEOTIDE SEQUENCE [LARGE SCALE GENOMIC DNA]</scope>
    <source>
        <strain evidence="5 6">TBRC 4575</strain>
    </source>
</reference>
<comment type="caution">
    <text evidence="5">The sequence shown here is derived from an EMBL/GenBank/DDBJ whole genome shotgun (WGS) entry which is preliminary data.</text>
</comment>
<evidence type="ECO:0000256" key="2">
    <source>
        <dbReference type="ARBA" id="ARBA00022801"/>
    </source>
</evidence>
<dbReference type="InterPro" id="IPR045857">
    <property type="entry name" value="O16G_dom_2"/>
</dbReference>
<dbReference type="SUPFAM" id="SSF51011">
    <property type="entry name" value="Glycosyl hydrolase domain"/>
    <property type="match status" value="1"/>
</dbReference>
<gene>
    <name evidence="5" type="ORF">ACFFGS_12375</name>
</gene>